<evidence type="ECO:0000313" key="3">
    <source>
        <dbReference type="Proteomes" id="UP000799771"/>
    </source>
</evidence>
<proteinExistence type="predicted"/>
<gene>
    <name evidence="2" type="ORF">P153DRAFT_264135</name>
</gene>
<feature type="compositionally biased region" description="Basic and acidic residues" evidence="1">
    <location>
        <begin position="134"/>
        <end position="143"/>
    </location>
</feature>
<protein>
    <submittedName>
        <fullName evidence="2">Uncharacterized protein</fullName>
    </submittedName>
</protein>
<dbReference type="Proteomes" id="UP000799771">
    <property type="component" value="Unassembled WGS sequence"/>
</dbReference>
<sequence length="233" mass="26186">IGFDRNKRYAETIRDILQKQGHRSTTTTNTAIPLPTNFANHVTHIVHALWTHLTPILALDPTQTSLQTPRPVLDALFTLVAEAAMLSLHMRLDPHTAYHFEPVFKEDLYDSARMECFNDAGMRVQNPRTPSSGSEKENRRAGNDDPLTQITLMDGVTAYRRGGWETHESTAAKRVFQDGCEGRGVRVRVLTHGWVFCRWGRARKFKDGAPDDDAAVHGEGFEGFVEFAELEGV</sequence>
<dbReference type="OrthoDB" id="309640at2759"/>
<evidence type="ECO:0000256" key="1">
    <source>
        <dbReference type="SAM" id="MobiDB-lite"/>
    </source>
</evidence>
<accession>A0A6A6A9Z4</accession>
<evidence type="ECO:0000313" key="2">
    <source>
        <dbReference type="EMBL" id="KAF2128023.1"/>
    </source>
</evidence>
<feature type="non-terminal residue" evidence="2">
    <location>
        <position position="1"/>
    </location>
</feature>
<name>A0A6A6A9Z4_9PLEO</name>
<organism evidence="2 3">
    <name type="scientific">Dothidotthia symphoricarpi CBS 119687</name>
    <dbReference type="NCBI Taxonomy" id="1392245"/>
    <lineage>
        <taxon>Eukaryota</taxon>
        <taxon>Fungi</taxon>
        <taxon>Dikarya</taxon>
        <taxon>Ascomycota</taxon>
        <taxon>Pezizomycotina</taxon>
        <taxon>Dothideomycetes</taxon>
        <taxon>Pleosporomycetidae</taxon>
        <taxon>Pleosporales</taxon>
        <taxon>Dothidotthiaceae</taxon>
        <taxon>Dothidotthia</taxon>
    </lineage>
</organism>
<dbReference type="GeneID" id="54403284"/>
<feature type="non-terminal residue" evidence="2">
    <location>
        <position position="233"/>
    </location>
</feature>
<feature type="region of interest" description="Disordered" evidence="1">
    <location>
        <begin position="121"/>
        <end position="146"/>
    </location>
</feature>
<dbReference type="AlphaFoldDB" id="A0A6A6A9Z4"/>
<keyword evidence="3" id="KW-1185">Reference proteome</keyword>
<reference evidence="2" key="1">
    <citation type="journal article" date="2020" name="Stud. Mycol.">
        <title>101 Dothideomycetes genomes: a test case for predicting lifestyles and emergence of pathogens.</title>
        <authorList>
            <person name="Haridas S."/>
            <person name="Albert R."/>
            <person name="Binder M."/>
            <person name="Bloem J."/>
            <person name="Labutti K."/>
            <person name="Salamov A."/>
            <person name="Andreopoulos B."/>
            <person name="Baker S."/>
            <person name="Barry K."/>
            <person name="Bills G."/>
            <person name="Bluhm B."/>
            <person name="Cannon C."/>
            <person name="Castanera R."/>
            <person name="Culley D."/>
            <person name="Daum C."/>
            <person name="Ezra D."/>
            <person name="Gonzalez J."/>
            <person name="Henrissat B."/>
            <person name="Kuo A."/>
            <person name="Liang C."/>
            <person name="Lipzen A."/>
            <person name="Lutzoni F."/>
            <person name="Magnuson J."/>
            <person name="Mondo S."/>
            <person name="Nolan M."/>
            <person name="Ohm R."/>
            <person name="Pangilinan J."/>
            <person name="Park H.-J."/>
            <person name="Ramirez L."/>
            <person name="Alfaro M."/>
            <person name="Sun H."/>
            <person name="Tritt A."/>
            <person name="Yoshinaga Y."/>
            <person name="Zwiers L.-H."/>
            <person name="Turgeon B."/>
            <person name="Goodwin S."/>
            <person name="Spatafora J."/>
            <person name="Crous P."/>
            <person name="Grigoriev I."/>
        </authorList>
    </citation>
    <scope>NUCLEOTIDE SEQUENCE</scope>
    <source>
        <strain evidence="2">CBS 119687</strain>
    </source>
</reference>
<dbReference type="RefSeq" id="XP_033522412.1">
    <property type="nucleotide sequence ID" value="XM_033662852.1"/>
</dbReference>
<dbReference type="EMBL" id="ML977509">
    <property type="protein sequence ID" value="KAF2128023.1"/>
    <property type="molecule type" value="Genomic_DNA"/>
</dbReference>